<evidence type="ECO:0000259" key="2">
    <source>
        <dbReference type="Pfam" id="PF04235"/>
    </source>
</evidence>
<feature type="transmembrane region" description="Helical" evidence="1">
    <location>
        <begin position="346"/>
        <end position="366"/>
    </location>
</feature>
<dbReference type="InterPro" id="IPR007349">
    <property type="entry name" value="DUF418"/>
</dbReference>
<accession>A0A4R4XSA9</accession>
<dbReference type="OrthoDB" id="2388539at2"/>
<evidence type="ECO:0000256" key="1">
    <source>
        <dbReference type="SAM" id="Phobius"/>
    </source>
</evidence>
<protein>
    <submittedName>
        <fullName evidence="3">DUF418 domain-containing protein</fullName>
    </submittedName>
</protein>
<feature type="transmembrane region" description="Helical" evidence="1">
    <location>
        <begin position="97"/>
        <end position="120"/>
    </location>
</feature>
<dbReference type="PANTHER" id="PTHR30590:SF2">
    <property type="entry name" value="INNER MEMBRANE PROTEIN"/>
    <property type="match status" value="1"/>
</dbReference>
<keyword evidence="1" id="KW-0472">Membrane</keyword>
<feature type="transmembrane region" description="Helical" evidence="1">
    <location>
        <begin position="297"/>
        <end position="325"/>
    </location>
</feature>
<feature type="transmembrane region" description="Helical" evidence="1">
    <location>
        <begin position="56"/>
        <end position="76"/>
    </location>
</feature>
<feature type="transmembrane region" description="Helical" evidence="1">
    <location>
        <begin position="140"/>
        <end position="169"/>
    </location>
</feature>
<feature type="domain" description="DUF418" evidence="2">
    <location>
        <begin position="252"/>
        <end position="414"/>
    </location>
</feature>
<feature type="transmembrane region" description="Helical" evidence="1">
    <location>
        <begin position="181"/>
        <end position="202"/>
    </location>
</feature>
<keyword evidence="1" id="KW-0812">Transmembrane</keyword>
<evidence type="ECO:0000313" key="3">
    <source>
        <dbReference type="EMBL" id="TDD34341.1"/>
    </source>
</evidence>
<dbReference type="PANTHER" id="PTHR30590">
    <property type="entry name" value="INNER MEMBRANE PROTEIN"/>
    <property type="match status" value="1"/>
</dbReference>
<sequence length="419" mass="43774">MDDARVSSIRRRIGPIAGFAGCPPPRTLGANPPSAGRPPVTLSPVGERDRLLAPDLARGVMLALIAVANSALFLYGRPYGIRQHVIEHGLADRVVSAVSLTFVDARAYPMFAALFGYGMAQMWNRRRDDAEGRAVLRRRSLWLLAFGAAHGLLLFPGDVLGLYGLLGLLMCRLTRVRGRMLLAAAAAWLVPVAVISALVYGGPAGTTQRAYLWSLAVPDPVTALALRPLEWVMTPFGMTGAVTAALVGVWAGRRSLLSRADATVLRRAAVAGPLVAVAGGLPVGLVAAGAVTVHDPAAVMALNAVHVVTGVAGGLGYAALIALLARRIGQRRGPVVTALSSCGQRSLSCYLLQSVVFVALLPPYTAGLGARLGSAATAALALLTWAGIVVMAELMRAAGTRGPAETLLRRLTYARQGRP</sequence>
<dbReference type="EMBL" id="SMKQ01000238">
    <property type="protein sequence ID" value="TDD34341.1"/>
    <property type="molecule type" value="Genomic_DNA"/>
</dbReference>
<proteinExistence type="predicted"/>
<feature type="transmembrane region" description="Helical" evidence="1">
    <location>
        <begin position="231"/>
        <end position="252"/>
    </location>
</feature>
<dbReference type="Proteomes" id="UP000295302">
    <property type="component" value="Unassembled WGS sequence"/>
</dbReference>
<keyword evidence="1" id="KW-1133">Transmembrane helix</keyword>
<feature type="transmembrane region" description="Helical" evidence="1">
    <location>
        <begin position="372"/>
        <end position="392"/>
    </location>
</feature>
<name>A0A4R4XSA9_9ACTN</name>
<dbReference type="AlphaFoldDB" id="A0A4R4XSA9"/>
<gene>
    <name evidence="3" type="ORF">E1286_41010</name>
</gene>
<keyword evidence="4" id="KW-1185">Reference proteome</keyword>
<feature type="transmembrane region" description="Helical" evidence="1">
    <location>
        <begin position="264"/>
        <end position="291"/>
    </location>
</feature>
<evidence type="ECO:0000313" key="4">
    <source>
        <dbReference type="Proteomes" id="UP000295302"/>
    </source>
</evidence>
<dbReference type="Pfam" id="PF04235">
    <property type="entry name" value="DUF418"/>
    <property type="match status" value="1"/>
</dbReference>
<comment type="caution">
    <text evidence="3">The sequence shown here is derived from an EMBL/GenBank/DDBJ whole genome shotgun (WGS) entry which is preliminary data.</text>
</comment>
<reference evidence="3 4" key="1">
    <citation type="submission" date="2019-03" db="EMBL/GenBank/DDBJ databases">
        <title>Draft genome sequences of novel Actinobacteria.</title>
        <authorList>
            <person name="Sahin N."/>
            <person name="Ay H."/>
            <person name="Saygin H."/>
        </authorList>
    </citation>
    <scope>NUCLEOTIDE SEQUENCE [LARGE SCALE GENOMIC DNA]</scope>
    <source>
        <strain evidence="3 4">CH32</strain>
    </source>
</reference>
<dbReference type="InterPro" id="IPR052529">
    <property type="entry name" value="Bact_Transport_Assoc"/>
</dbReference>
<organism evidence="3 4">
    <name type="scientific">Nonomuraea terrae</name>
    <dbReference type="NCBI Taxonomy" id="2530383"/>
    <lineage>
        <taxon>Bacteria</taxon>
        <taxon>Bacillati</taxon>
        <taxon>Actinomycetota</taxon>
        <taxon>Actinomycetes</taxon>
        <taxon>Streptosporangiales</taxon>
        <taxon>Streptosporangiaceae</taxon>
        <taxon>Nonomuraea</taxon>
    </lineage>
</organism>